<dbReference type="Gene3D" id="3.40.630.30">
    <property type="match status" value="1"/>
</dbReference>
<dbReference type="RefSeq" id="WP_343790836.1">
    <property type="nucleotide sequence ID" value="NZ_BAAAEU010000010.1"/>
</dbReference>
<feature type="domain" description="N-acetyltransferase" evidence="1">
    <location>
        <begin position="2"/>
        <end position="154"/>
    </location>
</feature>
<protein>
    <submittedName>
        <fullName evidence="2">GNAT family N-acetyltransferase</fullName>
    </submittedName>
</protein>
<evidence type="ECO:0000313" key="2">
    <source>
        <dbReference type="EMBL" id="GAA0715819.1"/>
    </source>
</evidence>
<comment type="caution">
    <text evidence="2">The sequence shown here is derived from an EMBL/GenBank/DDBJ whole genome shotgun (WGS) entry which is preliminary data.</text>
</comment>
<proteinExistence type="predicted"/>
<dbReference type="Proteomes" id="UP001501523">
    <property type="component" value="Unassembled WGS sequence"/>
</dbReference>
<dbReference type="SUPFAM" id="SSF55729">
    <property type="entry name" value="Acyl-CoA N-acyltransferases (Nat)"/>
    <property type="match status" value="1"/>
</dbReference>
<organism evidence="2 3">
    <name type="scientific">Dokdonella soli</name>
    <dbReference type="NCBI Taxonomy" id="529810"/>
    <lineage>
        <taxon>Bacteria</taxon>
        <taxon>Pseudomonadati</taxon>
        <taxon>Pseudomonadota</taxon>
        <taxon>Gammaproteobacteria</taxon>
        <taxon>Lysobacterales</taxon>
        <taxon>Rhodanobacteraceae</taxon>
        <taxon>Dokdonella</taxon>
    </lineage>
</organism>
<dbReference type="PANTHER" id="PTHR43305:SF1">
    <property type="entry name" value="FAMILY N-ACETYLTRANSFERASE, PUTATIVE (AFU_ORTHOLOGUE AFUA_2G01380)-RELATED"/>
    <property type="match status" value="1"/>
</dbReference>
<evidence type="ECO:0000259" key="1">
    <source>
        <dbReference type="PROSITE" id="PS51186"/>
    </source>
</evidence>
<dbReference type="InterPro" id="IPR052777">
    <property type="entry name" value="Acetyltransferase_Enz"/>
</dbReference>
<reference evidence="2 3" key="1">
    <citation type="journal article" date="2019" name="Int. J. Syst. Evol. Microbiol.">
        <title>The Global Catalogue of Microorganisms (GCM) 10K type strain sequencing project: providing services to taxonomists for standard genome sequencing and annotation.</title>
        <authorList>
            <consortium name="The Broad Institute Genomics Platform"/>
            <consortium name="The Broad Institute Genome Sequencing Center for Infectious Disease"/>
            <person name="Wu L."/>
            <person name="Ma J."/>
        </authorList>
    </citation>
    <scope>NUCLEOTIDE SEQUENCE [LARGE SCALE GENOMIC DNA]</scope>
    <source>
        <strain evidence="2 3">JCM 15421</strain>
    </source>
</reference>
<dbReference type="CDD" id="cd04301">
    <property type="entry name" value="NAT_SF"/>
    <property type="match status" value="1"/>
</dbReference>
<dbReference type="PANTHER" id="PTHR43305">
    <property type="entry name" value="FAMILY N-ACETYLTRANSFERASE, PUTATIVE (AFU_ORTHOLOGUE AFUA_2G01380)-RELATED"/>
    <property type="match status" value="1"/>
</dbReference>
<dbReference type="EMBL" id="BAAAEU010000010">
    <property type="protein sequence ID" value="GAA0715819.1"/>
    <property type="molecule type" value="Genomic_DNA"/>
</dbReference>
<sequence>MTDIRPALWPDDLENVRTLFHEYAGTLGVDLEFQGFEAEVAELPGKYSTPAGRLLLAWRGTEAVGCIGLRPLDGQTCEMKRLYVRPQARGEQLGRRLVMRIREEANAAGYSRICLDTLPTMTSAQRLYESLGFKPVAPYVFNPIEGTRFLALDL</sequence>
<keyword evidence="3" id="KW-1185">Reference proteome</keyword>
<dbReference type="InterPro" id="IPR000182">
    <property type="entry name" value="GNAT_dom"/>
</dbReference>
<evidence type="ECO:0000313" key="3">
    <source>
        <dbReference type="Proteomes" id="UP001501523"/>
    </source>
</evidence>
<accession>A0ABN1IJY0</accession>
<dbReference type="InterPro" id="IPR016181">
    <property type="entry name" value="Acyl_CoA_acyltransferase"/>
</dbReference>
<dbReference type="PROSITE" id="PS51186">
    <property type="entry name" value="GNAT"/>
    <property type="match status" value="1"/>
</dbReference>
<dbReference type="Pfam" id="PF00583">
    <property type="entry name" value="Acetyltransf_1"/>
    <property type="match status" value="1"/>
</dbReference>
<name>A0ABN1IJY0_9GAMM</name>
<gene>
    <name evidence="2" type="ORF">GCM10009105_21540</name>
</gene>